<keyword evidence="6" id="KW-1185">Reference proteome</keyword>
<sequence length="1095" mass="119683">MTTEPNSTPDSTDNPPSVPPAALLPNQPMTIPHPPKKKRVEDHAQPLAPDIGLKPVQLQRRRVWRACESCRRKKIKCDGVEPTCSQCTASKSQCTWLQTKDRAALSRHYVQELEARLMHMENLFSQVSPILDQVSRATGLDLTAISSAVANQHLQPSTSAAPVIPGIPPEALQSMLPHIREGAVMQNGSHSRSTSGQGDHDEATVKIEDDMSDAFGQLALDEHGHLHWIGKSSTMTLIQRLRDATTAPVNRVSPMEEDPTAPGPSVNKLYYPASVFFGKVRALPQPEEVEYPERDLADKLVDAYFSRFHFLMPVLDKPEFMRRYTYLMDHQNDAQFIRNHTAFVASVCAVFAVASRFVDDPRLTKFDNLDDAGMGMVYYERALILHHISYPTIQVEHVQCFLLMSSFLCSVNCLPQAWLLVGQAVRAAQDIGLHRSPRRLLISPIEKETRRKIWWGVYTLDRMLALALGRPLAIEDADCDVEIPVELDDELLPRYFQGEQMPQGSVSLMRGFIELIELYKIAGRVLREVYALDKTKDTLELDKRAELHRSVEALDRRLTKWCEDLPTVFKSHPTTEKQVSMAAVLCSHYYSILTTLHRNFLPVKREQPIAPRSTAKAVSTARACVRLAPSIKNVVPPSHHFAFFIQNLFSSAVIILLYAMHTTEPMASQAALDEARSCLAVLESWEGFWPGARKCKELLEDLSGKASEAIRTAAPTHHISPRGSVSGASGSASAQSGPSAPSPSASSPMYSDGRSQQQGGSSVPISVPVSERLIRNRPRRDRSRDVPLSPRNAHGPAHYRTDCECLSCCFLSLRARSTSRKRPHDEDLYQDAYGMGLPSSYPGRSNLSASAHSSPVSANSHPSPPGPSHSSGMDNGAAPTPEQNAHMMQGGFGQQLNHHMPQSPTVQIPGQQRFDYDFGLASPSDRWTSPAVDANELKFFPSGAGSQQTQLGGPSHNYGHGQSNSFSGQLPGMDPASPYIPNFDGADFGGMNFSQGSSTTVGGTGTTPPSAGFAAPGLPFRGLDYIRNYDPASGSPGASGTSAAASSSAFLGDQEQYWQATFDSGVFGGDPEMAFTLGGDFTVENGGQGWPPAGQ</sequence>
<dbReference type="OrthoDB" id="434771at2759"/>
<dbReference type="PANTHER" id="PTHR46910">
    <property type="entry name" value="TRANSCRIPTION FACTOR PDR1"/>
    <property type="match status" value="1"/>
</dbReference>
<evidence type="ECO:0000256" key="2">
    <source>
        <dbReference type="ARBA" id="ARBA00023242"/>
    </source>
</evidence>
<evidence type="ECO:0000259" key="4">
    <source>
        <dbReference type="PROSITE" id="PS50048"/>
    </source>
</evidence>
<feature type="compositionally biased region" description="Low complexity" evidence="3">
    <location>
        <begin position="721"/>
        <end position="770"/>
    </location>
</feature>
<feature type="region of interest" description="Disordered" evidence="3">
    <location>
        <begin position="941"/>
        <end position="967"/>
    </location>
</feature>
<dbReference type="InterPro" id="IPR001138">
    <property type="entry name" value="Zn2Cys6_DnaBD"/>
</dbReference>
<proteinExistence type="predicted"/>
<evidence type="ECO:0000313" key="5">
    <source>
        <dbReference type="EMBL" id="OSC99212.1"/>
    </source>
</evidence>
<dbReference type="InterPro" id="IPR036864">
    <property type="entry name" value="Zn2-C6_fun-type_DNA-bd_sf"/>
</dbReference>
<feature type="compositionally biased region" description="Low complexity" evidence="3">
    <location>
        <begin position="996"/>
        <end position="1014"/>
    </location>
</feature>
<evidence type="ECO:0000313" key="6">
    <source>
        <dbReference type="Proteomes" id="UP000193067"/>
    </source>
</evidence>
<keyword evidence="2" id="KW-0539">Nucleus</keyword>
<feature type="domain" description="Zn(2)-C6 fungal-type" evidence="4">
    <location>
        <begin position="66"/>
        <end position="96"/>
    </location>
</feature>
<feature type="region of interest" description="Disordered" evidence="3">
    <location>
        <begin position="990"/>
        <end position="1014"/>
    </location>
</feature>
<dbReference type="SMART" id="SM00066">
    <property type="entry name" value="GAL4"/>
    <property type="match status" value="1"/>
</dbReference>
<dbReference type="GO" id="GO:0008270">
    <property type="term" value="F:zinc ion binding"/>
    <property type="evidence" value="ECO:0007669"/>
    <property type="project" value="InterPro"/>
</dbReference>
<dbReference type="Gene3D" id="4.10.240.10">
    <property type="entry name" value="Zn(2)-C6 fungal-type DNA-binding domain"/>
    <property type="match status" value="1"/>
</dbReference>
<dbReference type="PROSITE" id="PS50048">
    <property type="entry name" value="ZN2_CY6_FUNGAL_2"/>
    <property type="match status" value="1"/>
</dbReference>
<dbReference type="CDD" id="cd00067">
    <property type="entry name" value="GAL4"/>
    <property type="match status" value="1"/>
</dbReference>
<dbReference type="GO" id="GO:0000981">
    <property type="term" value="F:DNA-binding transcription factor activity, RNA polymerase II-specific"/>
    <property type="evidence" value="ECO:0007669"/>
    <property type="project" value="InterPro"/>
</dbReference>
<protein>
    <recommendedName>
        <fullName evidence="4">Zn(2)-C6 fungal-type domain-containing protein</fullName>
    </recommendedName>
</protein>
<gene>
    <name evidence="5" type="ORF">PYCCODRAFT_1373583</name>
</gene>
<dbReference type="Proteomes" id="UP000193067">
    <property type="component" value="Unassembled WGS sequence"/>
</dbReference>
<dbReference type="STRING" id="1353009.A0A1Y2IFA2"/>
<dbReference type="InterPro" id="IPR050987">
    <property type="entry name" value="AtrR-like"/>
</dbReference>
<feature type="compositionally biased region" description="Polar residues" evidence="3">
    <location>
        <begin position="894"/>
        <end position="907"/>
    </location>
</feature>
<feature type="region of interest" description="Disordered" evidence="3">
    <location>
        <begin position="1"/>
        <end position="42"/>
    </location>
</feature>
<dbReference type="CDD" id="cd12148">
    <property type="entry name" value="fungal_TF_MHR"/>
    <property type="match status" value="1"/>
</dbReference>
<dbReference type="Pfam" id="PF00172">
    <property type="entry name" value="Zn_clus"/>
    <property type="match status" value="1"/>
</dbReference>
<dbReference type="Pfam" id="PF04082">
    <property type="entry name" value="Fungal_trans"/>
    <property type="match status" value="1"/>
</dbReference>
<dbReference type="SUPFAM" id="SSF57701">
    <property type="entry name" value="Zn2/Cys6 DNA-binding domain"/>
    <property type="match status" value="1"/>
</dbReference>
<keyword evidence="1" id="KW-0479">Metal-binding</keyword>
<dbReference type="AlphaFoldDB" id="A0A1Y2IFA2"/>
<reference evidence="5 6" key="1">
    <citation type="journal article" date="2015" name="Biotechnol. Biofuels">
        <title>Enhanced degradation of softwood versus hardwood by the white-rot fungus Pycnoporus coccineus.</title>
        <authorList>
            <person name="Couturier M."/>
            <person name="Navarro D."/>
            <person name="Chevret D."/>
            <person name="Henrissat B."/>
            <person name="Piumi F."/>
            <person name="Ruiz-Duenas F.J."/>
            <person name="Martinez A.T."/>
            <person name="Grigoriev I.V."/>
            <person name="Riley R."/>
            <person name="Lipzen A."/>
            <person name="Berrin J.G."/>
            <person name="Master E.R."/>
            <person name="Rosso M.N."/>
        </authorList>
    </citation>
    <scope>NUCLEOTIDE SEQUENCE [LARGE SCALE GENOMIC DNA]</scope>
    <source>
        <strain evidence="5 6">BRFM310</strain>
    </source>
</reference>
<evidence type="ECO:0000256" key="1">
    <source>
        <dbReference type="ARBA" id="ARBA00022723"/>
    </source>
</evidence>
<evidence type="ECO:0000256" key="3">
    <source>
        <dbReference type="SAM" id="MobiDB-lite"/>
    </source>
</evidence>
<feature type="compositionally biased region" description="Polar residues" evidence="3">
    <location>
        <begin position="1"/>
        <end position="15"/>
    </location>
</feature>
<dbReference type="GO" id="GO:0003677">
    <property type="term" value="F:DNA binding"/>
    <property type="evidence" value="ECO:0007669"/>
    <property type="project" value="InterPro"/>
</dbReference>
<feature type="region of interest" description="Disordered" evidence="3">
    <location>
        <begin position="712"/>
        <end position="797"/>
    </location>
</feature>
<feature type="region of interest" description="Disordered" evidence="3">
    <location>
        <begin position="840"/>
        <end position="907"/>
    </location>
</feature>
<dbReference type="GO" id="GO:0006351">
    <property type="term" value="P:DNA-templated transcription"/>
    <property type="evidence" value="ECO:0007669"/>
    <property type="project" value="InterPro"/>
</dbReference>
<dbReference type="SMART" id="SM00906">
    <property type="entry name" value="Fungal_trans"/>
    <property type="match status" value="1"/>
</dbReference>
<accession>A0A1Y2IFA2</accession>
<dbReference type="PROSITE" id="PS00463">
    <property type="entry name" value="ZN2_CY6_FUNGAL_1"/>
    <property type="match status" value="1"/>
</dbReference>
<dbReference type="InterPro" id="IPR007219">
    <property type="entry name" value="XnlR_reg_dom"/>
</dbReference>
<dbReference type="EMBL" id="KZ084130">
    <property type="protein sequence ID" value="OSC99212.1"/>
    <property type="molecule type" value="Genomic_DNA"/>
</dbReference>
<feature type="compositionally biased region" description="Polar residues" evidence="3">
    <location>
        <begin position="842"/>
        <end position="859"/>
    </location>
</feature>
<name>A0A1Y2IFA2_TRAC3</name>
<dbReference type="PANTHER" id="PTHR46910:SF1">
    <property type="entry name" value="MISCELLANEOUS ZN(II)2CYS6 TRANSCRIPTION FACTOR (EUROFUNG)-RELATED"/>
    <property type="match status" value="1"/>
</dbReference>
<organism evidence="5 6">
    <name type="scientific">Trametes coccinea (strain BRFM310)</name>
    <name type="common">Pycnoporus coccineus</name>
    <dbReference type="NCBI Taxonomy" id="1353009"/>
    <lineage>
        <taxon>Eukaryota</taxon>
        <taxon>Fungi</taxon>
        <taxon>Dikarya</taxon>
        <taxon>Basidiomycota</taxon>
        <taxon>Agaricomycotina</taxon>
        <taxon>Agaricomycetes</taxon>
        <taxon>Polyporales</taxon>
        <taxon>Polyporaceae</taxon>
        <taxon>Trametes</taxon>
    </lineage>
</organism>